<dbReference type="GO" id="GO:0006281">
    <property type="term" value="P:DNA repair"/>
    <property type="evidence" value="ECO:0007669"/>
    <property type="project" value="UniProtKB-KW"/>
</dbReference>
<evidence type="ECO:0000256" key="7">
    <source>
        <dbReference type="ARBA" id="ARBA00022801"/>
    </source>
</evidence>
<evidence type="ECO:0000256" key="10">
    <source>
        <dbReference type="ARBA" id="ARBA00035861"/>
    </source>
</evidence>
<keyword evidence="7" id="KW-0378">Hydrolase</keyword>
<reference evidence="14" key="1">
    <citation type="submission" date="2016-10" db="EMBL/GenBank/DDBJ databases">
        <authorList>
            <person name="Varghese N."/>
            <person name="Submissions S."/>
        </authorList>
    </citation>
    <scope>NUCLEOTIDE SEQUENCE [LARGE SCALE GENOMIC DNA]</scope>
    <source>
        <strain evidence="14">DSM 45722</strain>
    </source>
</reference>
<dbReference type="PROSITE" id="PS51462">
    <property type="entry name" value="NUDIX"/>
    <property type="match status" value="1"/>
</dbReference>
<dbReference type="PANTHER" id="PTHR47707">
    <property type="entry name" value="8-OXO-DGTP DIPHOSPHATASE"/>
    <property type="match status" value="1"/>
</dbReference>
<dbReference type="OrthoDB" id="9804442at2"/>
<dbReference type="Gene3D" id="3.90.79.10">
    <property type="entry name" value="Nucleoside Triphosphate Pyrophosphohydrolase"/>
    <property type="match status" value="1"/>
</dbReference>
<dbReference type="Proteomes" id="UP000198981">
    <property type="component" value="Unassembled WGS sequence"/>
</dbReference>
<dbReference type="STRING" id="1960309.SAMN03159343_0328"/>
<evidence type="ECO:0000256" key="4">
    <source>
        <dbReference type="ARBA" id="ARBA00022705"/>
    </source>
</evidence>
<keyword evidence="4" id="KW-0235">DNA replication</keyword>
<evidence type="ECO:0000313" key="13">
    <source>
        <dbReference type="EMBL" id="SCX38182.1"/>
    </source>
</evidence>
<dbReference type="Pfam" id="PF00293">
    <property type="entry name" value="NUDIX"/>
    <property type="match status" value="1"/>
</dbReference>
<keyword evidence="8" id="KW-0460">Magnesium</keyword>
<evidence type="ECO:0000259" key="12">
    <source>
        <dbReference type="PROSITE" id="PS51462"/>
    </source>
</evidence>
<proteinExistence type="inferred from homology"/>
<evidence type="ECO:0000313" key="14">
    <source>
        <dbReference type="Proteomes" id="UP000198981"/>
    </source>
</evidence>
<dbReference type="GO" id="GO:0035539">
    <property type="term" value="F:8-oxo-7,8-dihydrodeoxyguanosine triphosphate pyrophosphatase activity"/>
    <property type="evidence" value="ECO:0007669"/>
    <property type="project" value="UniProtKB-EC"/>
</dbReference>
<dbReference type="EC" id="3.6.1.55" evidence="11"/>
<comment type="catalytic activity">
    <reaction evidence="10">
        <text>8-oxo-dGTP + H2O = 8-oxo-dGMP + diphosphate + H(+)</text>
        <dbReference type="Rhea" id="RHEA:31575"/>
        <dbReference type="ChEBI" id="CHEBI:15377"/>
        <dbReference type="ChEBI" id="CHEBI:15378"/>
        <dbReference type="ChEBI" id="CHEBI:33019"/>
        <dbReference type="ChEBI" id="CHEBI:63224"/>
        <dbReference type="ChEBI" id="CHEBI:77896"/>
        <dbReference type="EC" id="3.6.1.55"/>
    </reaction>
</comment>
<dbReference type="RefSeq" id="WP_092799056.1">
    <property type="nucleotide sequence ID" value="NZ_FMUH01000001.1"/>
</dbReference>
<dbReference type="GO" id="GO:0008413">
    <property type="term" value="F:8-oxo-7,8-dihydroguanosine triphosphate pyrophosphatase activity"/>
    <property type="evidence" value="ECO:0007669"/>
    <property type="project" value="TreeGrafter"/>
</dbReference>
<dbReference type="InterPro" id="IPR015797">
    <property type="entry name" value="NUDIX_hydrolase-like_dom_sf"/>
</dbReference>
<evidence type="ECO:0000256" key="9">
    <source>
        <dbReference type="ARBA" id="ARBA00023204"/>
    </source>
</evidence>
<dbReference type="InterPro" id="IPR000086">
    <property type="entry name" value="NUDIX_hydrolase_dom"/>
</dbReference>
<keyword evidence="5" id="KW-0479">Metal-binding</keyword>
<dbReference type="GO" id="GO:0044715">
    <property type="term" value="F:8-oxo-dGDP phosphatase activity"/>
    <property type="evidence" value="ECO:0007669"/>
    <property type="project" value="TreeGrafter"/>
</dbReference>
<evidence type="ECO:0000256" key="5">
    <source>
        <dbReference type="ARBA" id="ARBA00022723"/>
    </source>
</evidence>
<accession>A0A1G4XAL1</accession>
<keyword evidence="14" id="KW-1185">Reference proteome</keyword>
<name>A0A1G4XAL1_9ACTN</name>
<dbReference type="AlphaFoldDB" id="A0A1G4XAL1"/>
<evidence type="ECO:0000256" key="3">
    <source>
        <dbReference type="ARBA" id="ARBA00022457"/>
    </source>
</evidence>
<feature type="domain" description="Nudix hydrolase" evidence="12">
    <location>
        <begin position="118"/>
        <end position="249"/>
    </location>
</feature>
<evidence type="ECO:0000256" key="6">
    <source>
        <dbReference type="ARBA" id="ARBA00022763"/>
    </source>
</evidence>
<dbReference type="CDD" id="cd03425">
    <property type="entry name" value="NUDIX_MutT_NudA_like"/>
    <property type="match status" value="1"/>
</dbReference>
<dbReference type="GO" id="GO:0044716">
    <property type="term" value="F:8-oxo-GDP phosphatase activity"/>
    <property type="evidence" value="ECO:0007669"/>
    <property type="project" value="TreeGrafter"/>
</dbReference>
<keyword evidence="6" id="KW-0227">DNA damage</keyword>
<keyword evidence="9" id="KW-0234">DNA repair</keyword>
<dbReference type="EMBL" id="FMUH01000001">
    <property type="protein sequence ID" value="SCX38182.1"/>
    <property type="molecule type" value="Genomic_DNA"/>
</dbReference>
<evidence type="ECO:0000256" key="1">
    <source>
        <dbReference type="ARBA" id="ARBA00001946"/>
    </source>
</evidence>
<comment type="cofactor">
    <cofactor evidence="1">
        <name>Mg(2+)</name>
        <dbReference type="ChEBI" id="CHEBI:18420"/>
    </cofactor>
</comment>
<gene>
    <name evidence="13" type="ORF">SAMN03159343_0328</name>
</gene>
<dbReference type="SUPFAM" id="SSF55961">
    <property type="entry name" value="Bet v1-like"/>
    <property type="match status" value="1"/>
</dbReference>
<evidence type="ECO:0000256" key="8">
    <source>
        <dbReference type="ARBA" id="ARBA00022842"/>
    </source>
</evidence>
<dbReference type="PANTHER" id="PTHR47707:SF1">
    <property type="entry name" value="NUDIX HYDROLASE FAMILY PROTEIN"/>
    <property type="match status" value="1"/>
</dbReference>
<dbReference type="GO" id="GO:0046872">
    <property type="term" value="F:metal ion binding"/>
    <property type="evidence" value="ECO:0007669"/>
    <property type="project" value="UniProtKB-KW"/>
</dbReference>
<evidence type="ECO:0000256" key="2">
    <source>
        <dbReference type="ARBA" id="ARBA00005582"/>
    </source>
</evidence>
<dbReference type="SUPFAM" id="SSF55811">
    <property type="entry name" value="Nudix"/>
    <property type="match status" value="1"/>
</dbReference>
<dbReference type="InterPro" id="IPR047127">
    <property type="entry name" value="MutT-like"/>
</dbReference>
<keyword evidence="3" id="KW-0515">Mutator protein</keyword>
<protein>
    <recommendedName>
        <fullName evidence="11">8-oxo-dGTP diphosphatase</fullName>
        <ecNumber evidence="11">3.6.1.55</ecNumber>
    </recommendedName>
</protein>
<evidence type="ECO:0000256" key="11">
    <source>
        <dbReference type="ARBA" id="ARBA00038905"/>
    </source>
</evidence>
<organism evidence="13 14">
    <name type="scientific">Klenkia marina</name>
    <dbReference type="NCBI Taxonomy" id="1960309"/>
    <lineage>
        <taxon>Bacteria</taxon>
        <taxon>Bacillati</taxon>
        <taxon>Actinomycetota</taxon>
        <taxon>Actinomycetes</taxon>
        <taxon>Geodermatophilales</taxon>
        <taxon>Geodermatophilaceae</taxon>
        <taxon>Klenkia</taxon>
    </lineage>
</organism>
<comment type="similarity">
    <text evidence="2">Belongs to the Nudix hydrolase family.</text>
</comment>
<sequence>MPWLRFTTLVEAPLTVAFDVARVLGRPWPWALTEVASDRPHADAHTGSGGLLAQVRHTRSFSPTGAGTLVDDQVEWDNRVPGPLGRLLDRTVVRRRVLAAMQAHLDLYAAAAQRRAEDVVQVVGAALVDGDRVLVAQRGSGALAGKWEFPGGKVERGEPELDALVRECREELSVDVAPQAFLGEVPLPGVVAGGPPGASTLRVWWGRVSAGELVAHEHHEVRWLTGDELEGLDWIPADRPLLPAVRALLARL</sequence>
<dbReference type="GO" id="GO:0006260">
    <property type="term" value="P:DNA replication"/>
    <property type="evidence" value="ECO:0007669"/>
    <property type="project" value="UniProtKB-KW"/>
</dbReference>